<dbReference type="InterPro" id="IPR000524">
    <property type="entry name" value="Tscrpt_reg_HTH_GntR"/>
</dbReference>
<dbReference type="InterPro" id="IPR036390">
    <property type="entry name" value="WH_DNA-bd_sf"/>
</dbReference>
<evidence type="ECO:0000256" key="3">
    <source>
        <dbReference type="ARBA" id="ARBA00023163"/>
    </source>
</evidence>
<dbReference type="InterPro" id="IPR036388">
    <property type="entry name" value="WH-like_DNA-bd_sf"/>
</dbReference>
<evidence type="ECO:0000313" key="6">
    <source>
        <dbReference type="EMBL" id="MET3616061.1"/>
    </source>
</evidence>
<evidence type="ECO:0000256" key="2">
    <source>
        <dbReference type="ARBA" id="ARBA00023125"/>
    </source>
</evidence>
<accession>A0ABV2J708</accession>
<dbReference type="PRINTS" id="PR00035">
    <property type="entry name" value="HTHGNTR"/>
</dbReference>
<dbReference type="SMART" id="SM00866">
    <property type="entry name" value="UTRA"/>
    <property type="match status" value="1"/>
</dbReference>
<evidence type="ECO:0000259" key="5">
    <source>
        <dbReference type="PROSITE" id="PS50949"/>
    </source>
</evidence>
<dbReference type="Pfam" id="PF07702">
    <property type="entry name" value="UTRA"/>
    <property type="match status" value="1"/>
</dbReference>
<keyword evidence="1" id="KW-0805">Transcription regulation</keyword>
<dbReference type="InterPro" id="IPR010248">
    <property type="entry name" value="His_ut_repres"/>
</dbReference>
<dbReference type="Gene3D" id="1.10.10.10">
    <property type="entry name" value="Winged helix-like DNA-binding domain superfamily/Winged helix DNA-binding domain"/>
    <property type="match status" value="1"/>
</dbReference>
<sequence>MWRARQSANASRPACSNWQQVLRPDARFRDQEGICTMMDSAETALAATGDLSLHQQIVNDVEAKILAGDWPPGHRVPFEMELAEQYKCSRMTVNKAMSQLARAGLIIRRKKSGSFVSLPQVQSAVLKINEIRSEIESLGKIYHYDLLERSLRRANANDRAHLDMKDGKVLHLRSLHQAGDRPFCLEERIINVAEVPQSLEESFATTAPGGWLLQQVPWSTAEHTIQAINADSETAKRLAIAEGTACLVIERRTSSNAAHITHVRLTYPGNAHILVARFTPSQS</sequence>
<dbReference type="SUPFAM" id="SSF46785">
    <property type="entry name" value="Winged helix' DNA-binding domain"/>
    <property type="match status" value="1"/>
</dbReference>
<evidence type="ECO:0000256" key="4">
    <source>
        <dbReference type="NCBIfam" id="TIGR02018"/>
    </source>
</evidence>
<dbReference type="SUPFAM" id="SSF64288">
    <property type="entry name" value="Chorismate lyase-like"/>
    <property type="match status" value="1"/>
</dbReference>
<dbReference type="Gene3D" id="3.40.1410.10">
    <property type="entry name" value="Chorismate lyase-like"/>
    <property type="match status" value="1"/>
</dbReference>
<proteinExistence type="predicted"/>
<reference evidence="6 7" key="1">
    <citation type="submission" date="2024-06" db="EMBL/GenBank/DDBJ databases">
        <title>Genomic Encyclopedia of Type Strains, Phase IV (KMG-IV): sequencing the most valuable type-strain genomes for metagenomic binning, comparative biology and taxonomic classification.</title>
        <authorList>
            <person name="Goeker M."/>
        </authorList>
    </citation>
    <scope>NUCLEOTIDE SEQUENCE [LARGE SCALE GENOMIC DNA]</scope>
    <source>
        <strain evidence="6 7">DSM 29780</strain>
    </source>
</reference>
<evidence type="ECO:0000256" key="1">
    <source>
        <dbReference type="ARBA" id="ARBA00023015"/>
    </source>
</evidence>
<dbReference type="InterPro" id="IPR050679">
    <property type="entry name" value="Bact_HTH_transcr_reg"/>
</dbReference>
<evidence type="ECO:0000313" key="7">
    <source>
        <dbReference type="Proteomes" id="UP001549047"/>
    </source>
</evidence>
<keyword evidence="2" id="KW-0238">DNA-binding</keyword>
<dbReference type="PANTHER" id="PTHR44846">
    <property type="entry name" value="MANNOSYL-D-GLYCERATE TRANSPORT/METABOLISM SYSTEM REPRESSOR MNGR-RELATED"/>
    <property type="match status" value="1"/>
</dbReference>
<keyword evidence="3" id="KW-0804">Transcription</keyword>
<dbReference type="InterPro" id="IPR028978">
    <property type="entry name" value="Chorismate_lyase_/UTRA_dom_sf"/>
</dbReference>
<keyword evidence="7" id="KW-1185">Reference proteome</keyword>
<feature type="domain" description="HTH gntR-type" evidence="5">
    <location>
        <begin position="51"/>
        <end position="119"/>
    </location>
</feature>
<dbReference type="SMART" id="SM00345">
    <property type="entry name" value="HTH_GNTR"/>
    <property type="match status" value="1"/>
</dbReference>
<dbReference type="EMBL" id="JBEPMB010000011">
    <property type="protein sequence ID" value="MET3616061.1"/>
    <property type="molecule type" value="Genomic_DNA"/>
</dbReference>
<dbReference type="Pfam" id="PF00392">
    <property type="entry name" value="GntR"/>
    <property type="match status" value="1"/>
</dbReference>
<dbReference type="Proteomes" id="UP001549047">
    <property type="component" value="Unassembled WGS sequence"/>
</dbReference>
<dbReference type="NCBIfam" id="TIGR02018">
    <property type="entry name" value="his_ut_repres"/>
    <property type="match status" value="1"/>
</dbReference>
<dbReference type="InterPro" id="IPR011663">
    <property type="entry name" value="UTRA"/>
</dbReference>
<dbReference type="CDD" id="cd07377">
    <property type="entry name" value="WHTH_GntR"/>
    <property type="match status" value="1"/>
</dbReference>
<dbReference type="PANTHER" id="PTHR44846:SF16">
    <property type="entry name" value="TRANSCRIPTIONAL REGULATOR PHNF-RELATED"/>
    <property type="match status" value="1"/>
</dbReference>
<gene>
    <name evidence="6" type="ORF">ABID16_004410</name>
</gene>
<dbReference type="PROSITE" id="PS50949">
    <property type="entry name" value="HTH_GNTR"/>
    <property type="match status" value="1"/>
</dbReference>
<protein>
    <recommendedName>
        <fullName evidence="4">Histidine utilization repressor</fullName>
    </recommendedName>
</protein>
<comment type="caution">
    <text evidence="6">The sequence shown here is derived from an EMBL/GenBank/DDBJ whole genome shotgun (WGS) entry which is preliminary data.</text>
</comment>
<name>A0ABV2J708_9HYPH</name>
<organism evidence="6 7">
    <name type="scientific">Rhizobium aquaticum</name>
    <dbReference type="NCBI Taxonomy" id="1549636"/>
    <lineage>
        <taxon>Bacteria</taxon>
        <taxon>Pseudomonadati</taxon>
        <taxon>Pseudomonadota</taxon>
        <taxon>Alphaproteobacteria</taxon>
        <taxon>Hyphomicrobiales</taxon>
        <taxon>Rhizobiaceae</taxon>
        <taxon>Rhizobium/Agrobacterium group</taxon>
        <taxon>Rhizobium</taxon>
    </lineage>
</organism>